<dbReference type="Gramene" id="ONIVA06G27360.2">
    <property type="protein sequence ID" value="ONIVA06G27360.2"/>
    <property type="gene ID" value="ONIVA06G27360"/>
</dbReference>
<evidence type="ECO:0000313" key="2">
    <source>
        <dbReference type="Proteomes" id="UP000006591"/>
    </source>
</evidence>
<proteinExistence type="predicted"/>
<protein>
    <submittedName>
        <fullName evidence="1">Uncharacterized protein</fullName>
    </submittedName>
</protein>
<name>A0A0E0HUE0_ORYNI</name>
<organism evidence="1">
    <name type="scientific">Oryza nivara</name>
    <name type="common">Indian wild rice</name>
    <name type="synonym">Oryza sativa f. spontanea</name>
    <dbReference type="NCBI Taxonomy" id="4536"/>
    <lineage>
        <taxon>Eukaryota</taxon>
        <taxon>Viridiplantae</taxon>
        <taxon>Streptophyta</taxon>
        <taxon>Embryophyta</taxon>
        <taxon>Tracheophyta</taxon>
        <taxon>Spermatophyta</taxon>
        <taxon>Magnoliopsida</taxon>
        <taxon>Liliopsida</taxon>
        <taxon>Poales</taxon>
        <taxon>Poaceae</taxon>
        <taxon>BOP clade</taxon>
        <taxon>Oryzoideae</taxon>
        <taxon>Oryzeae</taxon>
        <taxon>Oryzinae</taxon>
        <taxon>Oryza</taxon>
    </lineage>
</organism>
<keyword evidence="2" id="KW-1185">Reference proteome</keyword>
<accession>A0A0E0HUE0</accession>
<dbReference type="AlphaFoldDB" id="A0A0E0HUE0"/>
<dbReference type="HOGENOM" id="CLU_2201243_0_0_1"/>
<evidence type="ECO:0000313" key="1">
    <source>
        <dbReference type="EnsemblPlants" id="ONIVA06G27360.2"/>
    </source>
</evidence>
<reference evidence="1" key="1">
    <citation type="submission" date="2015-04" db="UniProtKB">
        <authorList>
            <consortium name="EnsemblPlants"/>
        </authorList>
    </citation>
    <scope>IDENTIFICATION</scope>
    <source>
        <strain evidence="1">SL10</strain>
    </source>
</reference>
<reference evidence="1" key="2">
    <citation type="submission" date="2018-04" db="EMBL/GenBank/DDBJ databases">
        <title>OnivRS2 (Oryza nivara Reference Sequence Version 2).</title>
        <authorList>
            <person name="Zhang J."/>
            <person name="Kudrna D."/>
            <person name="Lee S."/>
            <person name="Talag J."/>
            <person name="Rajasekar S."/>
            <person name="Welchert J."/>
            <person name="Hsing Y.-I."/>
            <person name="Wing R.A."/>
        </authorList>
    </citation>
    <scope>NUCLEOTIDE SEQUENCE [LARGE SCALE GENOMIC DNA]</scope>
    <source>
        <strain evidence="1">SL10</strain>
    </source>
</reference>
<dbReference type="Proteomes" id="UP000006591">
    <property type="component" value="Chromosome 6"/>
</dbReference>
<dbReference type="EnsemblPlants" id="ONIVA06G27360.2">
    <property type="protein sequence ID" value="ONIVA06G27360.2"/>
    <property type="gene ID" value="ONIVA06G27360"/>
</dbReference>
<sequence length="108" mass="12136">MPWIYRDRPPHQATQPRSAMVASWPCKRAVPKPELWDDAVIWEKQAVCSWKHTSVGSSISILSRAELVHKFKGNDAFSVIVIALGSQWVMVSKTPTSQLDHDACVLHS</sequence>